<keyword evidence="3" id="KW-1185">Reference proteome</keyword>
<evidence type="ECO:0000259" key="1">
    <source>
        <dbReference type="PROSITE" id="PS50181"/>
    </source>
</evidence>
<dbReference type="SMART" id="SM00256">
    <property type="entry name" value="FBOX"/>
    <property type="match status" value="1"/>
</dbReference>
<dbReference type="AlphaFoldDB" id="A0A2J7R3V6"/>
<dbReference type="InterPro" id="IPR032675">
    <property type="entry name" value="LRR_dom_sf"/>
</dbReference>
<dbReference type="GO" id="GO:0031398">
    <property type="term" value="P:positive regulation of protein ubiquitination"/>
    <property type="evidence" value="ECO:0007669"/>
    <property type="project" value="TreeGrafter"/>
</dbReference>
<dbReference type="CDD" id="cd22104">
    <property type="entry name" value="F-box_FBXO33"/>
    <property type="match status" value="1"/>
</dbReference>
<dbReference type="InParanoid" id="A0A2J7R3V6"/>
<dbReference type="PANTHER" id="PTHR20933:SF3">
    <property type="entry name" value="F-BOX ONLY PROTEIN 33"/>
    <property type="match status" value="1"/>
</dbReference>
<organism evidence="2 3">
    <name type="scientific">Cryptotermes secundus</name>
    <dbReference type="NCBI Taxonomy" id="105785"/>
    <lineage>
        <taxon>Eukaryota</taxon>
        <taxon>Metazoa</taxon>
        <taxon>Ecdysozoa</taxon>
        <taxon>Arthropoda</taxon>
        <taxon>Hexapoda</taxon>
        <taxon>Insecta</taxon>
        <taxon>Pterygota</taxon>
        <taxon>Neoptera</taxon>
        <taxon>Polyneoptera</taxon>
        <taxon>Dictyoptera</taxon>
        <taxon>Blattodea</taxon>
        <taxon>Blattoidea</taxon>
        <taxon>Termitoidae</taxon>
        <taxon>Kalotermitidae</taxon>
        <taxon>Cryptotermitinae</taxon>
        <taxon>Cryptotermes</taxon>
    </lineage>
</organism>
<dbReference type="STRING" id="105785.A0A2J7R3V6"/>
<dbReference type="PROSITE" id="PS50181">
    <property type="entry name" value="FBOX"/>
    <property type="match status" value="1"/>
</dbReference>
<comment type="caution">
    <text evidence="2">The sequence shown here is derived from an EMBL/GenBank/DDBJ whole genome shotgun (WGS) entry which is preliminary data.</text>
</comment>
<dbReference type="PANTHER" id="PTHR20933">
    <property type="entry name" value="F-BOX ONLY PROTEIN 33"/>
    <property type="match status" value="1"/>
</dbReference>
<reference evidence="2 3" key="1">
    <citation type="submission" date="2017-12" db="EMBL/GenBank/DDBJ databases">
        <title>Hemimetabolous genomes reveal molecular basis of termite eusociality.</title>
        <authorList>
            <person name="Harrison M.C."/>
            <person name="Jongepier E."/>
            <person name="Robertson H.M."/>
            <person name="Arning N."/>
            <person name="Bitard-Feildel T."/>
            <person name="Chao H."/>
            <person name="Childers C.P."/>
            <person name="Dinh H."/>
            <person name="Doddapaneni H."/>
            <person name="Dugan S."/>
            <person name="Gowin J."/>
            <person name="Greiner C."/>
            <person name="Han Y."/>
            <person name="Hu H."/>
            <person name="Hughes D.S.T."/>
            <person name="Huylmans A.-K."/>
            <person name="Kemena C."/>
            <person name="Kremer L.P.M."/>
            <person name="Lee S.L."/>
            <person name="Lopez-Ezquerra A."/>
            <person name="Mallet L."/>
            <person name="Monroy-Kuhn J.M."/>
            <person name="Moser A."/>
            <person name="Murali S.C."/>
            <person name="Muzny D.M."/>
            <person name="Otani S."/>
            <person name="Piulachs M.-D."/>
            <person name="Poelchau M."/>
            <person name="Qu J."/>
            <person name="Schaub F."/>
            <person name="Wada-Katsumata A."/>
            <person name="Worley K.C."/>
            <person name="Xie Q."/>
            <person name="Ylla G."/>
            <person name="Poulsen M."/>
            <person name="Gibbs R.A."/>
            <person name="Schal C."/>
            <person name="Richards S."/>
            <person name="Belles X."/>
            <person name="Korb J."/>
            <person name="Bornberg-Bauer E."/>
        </authorList>
    </citation>
    <scope>NUCLEOTIDE SEQUENCE [LARGE SCALE GENOMIC DNA]</scope>
    <source>
        <tissue evidence="2">Whole body</tissue>
    </source>
</reference>
<dbReference type="OrthoDB" id="8757000at2759"/>
<evidence type="ECO:0000313" key="2">
    <source>
        <dbReference type="EMBL" id="PNF35495.1"/>
    </source>
</evidence>
<dbReference type="FunFam" id="1.20.1280.50:FF:000005">
    <property type="entry name" value="F-box/LRR-repeat protein 3 isoform X1"/>
    <property type="match status" value="1"/>
</dbReference>
<dbReference type="SUPFAM" id="SSF81383">
    <property type="entry name" value="F-box domain"/>
    <property type="match status" value="1"/>
</dbReference>
<dbReference type="Gene3D" id="3.80.10.10">
    <property type="entry name" value="Ribonuclease Inhibitor"/>
    <property type="match status" value="1"/>
</dbReference>
<accession>A0A2J7R3V6</accession>
<feature type="domain" description="F-box" evidence="1">
    <location>
        <begin position="5"/>
        <end position="51"/>
    </location>
</feature>
<dbReference type="Gene3D" id="1.20.1280.50">
    <property type="match status" value="1"/>
</dbReference>
<proteinExistence type="predicted"/>
<dbReference type="EMBL" id="NEVH01007818">
    <property type="protein sequence ID" value="PNF35495.1"/>
    <property type="molecule type" value="Genomic_DNA"/>
</dbReference>
<dbReference type="Pfam" id="PF12937">
    <property type="entry name" value="F-box-like"/>
    <property type="match status" value="1"/>
</dbReference>
<dbReference type="InterPro" id="IPR001810">
    <property type="entry name" value="F-box_dom"/>
</dbReference>
<protein>
    <recommendedName>
        <fullName evidence="1">F-box domain-containing protein</fullName>
    </recommendedName>
</protein>
<sequence length="457" mass="52000">MAADGSCWDNLPSVILIEVFSYLPQEDKIRASSTCKHWRYALYHPNFWQTIHFKAKTKDQNSLSRTRYLTDCFAKKLRNAIVSFDSMDPLCVQEATRVLQKICDNDHLRRLMLMPSHCRFECPGRIDEQKQFFKKHVLKPVRMLIEQCRRLEALSLGCSEELTVYVGAFLDLLARHQACSLRSLGLASVKDDPDDYLLLDVDPALFRSFQMLQVLSVDYDYVSDSMLAALSEVRLVRFIIHVHGIEETHPGTSDGGWTNFVHQNANCELRLTLIHSYEAVDILHSDILKPSMPLTHLKAFFCEQLNSGALHRLSSWYTHSLRSLWWVDSLGSAAAYSLMQSSTEEQPDPLVMAAWRCSNLEEIILLGYKYYVDNLVAIARLRGHSLKTLHIAAQDILYDGAEPGIDEELSLQFEVGEALGTMWAPLANSQLHDVIHNPTAGDSDEFILPVVLKDQDL</sequence>
<dbReference type="Proteomes" id="UP000235965">
    <property type="component" value="Unassembled WGS sequence"/>
</dbReference>
<gene>
    <name evidence="2" type="ORF">B7P43_G04123</name>
</gene>
<dbReference type="FunCoup" id="A0A2J7R3V6">
    <property type="interactions" value="358"/>
</dbReference>
<dbReference type="InterPro" id="IPR036047">
    <property type="entry name" value="F-box-like_dom_sf"/>
</dbReference>
<evidence type="ECO:0000313" key="3">
    <source>
        <dbReference type="Proteomes" id="UP000235965"/>
    </source>
</evidence>
<name>A0A2J7R3V6_9NEOP</name>